<dbReference type="SUPFAM" id="SSF51197">
    <property type="entry name" value="Clavaminate synthase-like"/>
    <property type="match status" value="1"/>
</dbReference>
<keyword evidence="3 5" id="KW-0560">Oxidoreductase</keyword>
<dbReference type="Gene3D" id="2.60.120.330">
    <property type="entry name" value="B-lactam Antibiotic, Isopenicillin N Synthase, Chain"/>
    <property type="match status" value="1"/>
</dbReference>
<gene>
    <name evidence="8" type="ORF">PVAP13_5KG348000</name>
</gene>
<evidence type="ECO:0000256" key="5">
    <source>
        <dbReference type="RuleBase" id="RU003682"/>
    </source>
</evidence>
<dbReference type="FunFam" id="2.60.120.330:FF:000026">
    <property type="entry name" value="DIBOA-glucoside dioxygenase BX6"/>
    <property type="match status" value="1"/>
</dbReference>
<evidence type="ECO:0000313" key="8">
    <source>
        <dbReference type="EMBL" id="KAG2598100.1"/>
    </source>
</evidence>
<comment type="caution">
    <text evidence="8">The sequence shown here is derived from an EMBL/GenBank/DDBJ whole genome shotgun (WGS) entry which is preliminary data.</text>
</comment>
<feature type="domain" description="Fe2OG dioxygenase" evidence="7">
    <location>
        <begin position="227"/>
        <end position="330"/>
    </location>
</feature>
<reference evidence="8" key="1">
    <citation type="submission" date="2020-05" db="EMBL/GenBank/DDBJ databases">
        <title>WGS assembly of Panicum virgatum.</title>
        <authorList>
            <person name="Lovell J.T."/>
            <person name="Jenkins J."/>
            <person name="Shu S."/>
            <person name="Juenger T.E."/>
            <person name="Schmutz J."/>
        </authorList>
    </citation>
    <scope>NUCLEOTIDE SEQUENCE</scope>
    <source>
        <strain evidence="8">AP13</strain>
    </source>
</reference>
<dbReference type="GO" id="GO:0051213">
    <property type="term" value="F:dioxygenase activity"/>
    <property type="evidence" value="ECO:0007669"/>
    <property type="project" value="UniProtKB-ARBA"/>
</dbReference>
<comment type="similarity">
    <text evidence="1 5">Belongs to the iron/ascorbate-dependent oxidoreductase family.</text>
</comment>
<sequence>MDPATARASHRKRKHKRRYDGQQGMASGDDDAALALFRFHESRGGVRALVESGVTTVPPLFLAPTAPVSSAAVNFVVPSVDLSLPRSDAVALVRAAARSSGIFQVTNHGVPAGTVDSALSVVRAFNEQPFAARSPLYSVSSTGAVTYATVPIPRPTDGQPVTTPLLSWRDSLILRFDDRPRDPDLRNLPAACRDSLLEYRRSLTRLGKEIAGLLAEGLGVGAERLDPVEGVLMQCHYHPPCPEPERALGSREHTDGSLFTVLSQDGVGGLQVRLDGGEWVDVAPGAGTLLVNIGDVLKVVSNDEYTSVEHRVVIKSAQEPRVSIALFFNPAKHGETDFVFGPLPELVTEEKPARYRSLSWQQMLDNRSALGHAKPSALDQFRVTASLS</sequence>
<organism evidence="8 9">
    <name type="scientific">Panicum virgatum</name>
    <name type="common">Blackwell switchgrass</name>
    <dbReference type="NCBI Taxonomy" id="38727"/>
    <lineage>
        <taxon>Eukaryota</taxon>
        <taxon>Viridiplantae</taxon>
        <taxon>Streptophyta</taxon>
        <taxon>Embryophyta</taxon>
        <taxon>Tracheophyta</taxon>
        <taxon>Spermatophyta</taxon>
        <taxon>Magnoliopsida</taxon>
        <taxon>Liliopsida</taxon>
        <taxon>Poales</taxon>
        <taxon>Poaceae</taxon>
        <taxon>PACMAD clade</taxon>
        <taxon>Panicoideae</taxon>
        <taxon>Panicodae</taxon>
        <taxon>Paniceae</taxon>
        <taxon>Panicinae</taxon>
        <taxon>Panicum</taxon>
        <taxon>Panicum sect. Hiantes</taxon>
    </lineage>
</organism>
<proteinExistence type="inferred from homology"/>
<feature type="compositionally biased region" description="Basic residues" evidence="6">
    <location>
        <begin position="8"/>
        <end position="18"/>
    </location>
</feature>
<evidence type="ECO:0000256" key="3">
    <source>
        <dbReference type="ARBA" id="ARBA00023002"/>
    </source>
</evidence>
<feature type="region of interest" description="Disordered" evidence="6">
    <location>
        <begin position="1"/>
        <end position="26"/>
    </location>
</feature>
<dbReference type="PRINTS" id="PR00682">
    <property type="entry name" value="IPNSYNTHASE"/>
</dbReference>
<protein>
    <recommendedName>
        <fullName evidence="7">Fe2OG dioxygenase domain-containing protein</fullName>
    </recommendedName>
</protein>
<dbReference type="InterPro" id="IPR026992">
    <property type="entry name" value="DIOX_N"/>
</dbReference>
<dbReference type="PANTHER" id="PTHR10209">
    <property type="entry name" value="OXIDOREDUCTASE, 2OG-FE II OXYGENASE FAMILY PROTEIN"/>
    <property type="match status" value="1"/>
</dbReference>
<dbReference type="AlphaFoldDB" id="A0A8T0SI69"/>
<name>A0A8T0SI69_PANVG</name>
<evidence type="ECO:0000256" key="1">
    <source>
        <dbReference type="ARBA" id="ARBA00008056"/>
    </source>
</evidence>
<accession>A0A8T0SI69</accession>
<dbReference type="InterPro" id="IPR044861">
    <property type="entry name" value="IPNS-like_FE2OG_OXY"/>
</dbReference>
<dbReference type="Pfam" id="PF03171">
    <property type="entry name" value="2OG-FeII_Oxy"/>
    <property type="match status" value="1"/>
</dbReference>
<dbReference type="GO" id="GO:0046872">
    <property type="term" value="F:metal ion binding"/>
    <property type="evidence" value="ECO:0007669"/>
    <property type="project" value="UniProtKB-KW"/>
</dbReference>
<dbReference type="PANTHER" id="PTHR10209:SF662">
    <property type="entry name" value="OS01G0536400 PROTEIN"/>
    <property type="match status" value="1"/>
</dbReference>
<evidence type="ECO:0000313" key="9">
    <source>
        <dbReference type="Proteomes" id="UP000823388"/>
    </source>
</evidence>
<dbReference type="Pfam" id="PF14226">
    <property type="entry name" value="DIOX_N"/>
    <property type="match status" value="1"/>
</dbReference>
<dbReference type="EMBL" id="CM029045">
    <property type="protein sequence ID" value="KAG2598100.1"/>
    <property type="molecule type" value="Genomic_DNA"/>
</dbReference>
<evidence type="ECO:0000256" key="6">
    <source>
        <dbReference type="SAM" id="MobiDB-lite"/>
    </source>
</evidence>
<evidence type="ECO:0000256" key="4">
    <source>
        <dbReference type="ARBA" id="ARBA00023004"/>
    </source>
</evidence>
<dbReference type="Proteomes" id="UP000823388">
    <property type="component" value="Chromosome 5K"/>
</dbReference>
<dbReference type="PROSITE" id="PS51471">
    <property type="entry name" value="FE2OG_OXY"/>
    <property type="match status" value="1"/>
</dbReference>
<evidence type="ECO:0000259" key="7">
    <source>
        <dbReference type="PROSITE" id="PS51471"/>
    </source>
</evidence>
<dbReference type="InterPro" id="IPR005123">
    <property type="entry name" value="Oxoglu/Fe-dep_dioxygenase_dom"/>
</dbReference>
<evidence type="ECO:0000256" key="2">
    <source>
        <dbReference type="ARBA" id="ARBA00022723"/>
    </source>
</evidence>
<keyword evidence="9" id="KW-1185">Reference proteome</keyword>
<dbReference type="InterPro" id="IPR027443">
    <property type="entry name" value="IPNS-like_sf"/>
</dbReference>
<keyword evidence="2 5" id="KW-0479">Metal-binding</keyword>
<keyword evidence="4 5" id="KW-0408">Iron</keyword>